<accession>A0A7K0CEJ1</accession>
<keyword evidence="6" id="KW-0378">Hydrolase</keyword>
<evidence type="ECO:0000313" key="11">
    <source>
        <dbReference type="EMBL" id="MQY11184.1"/>
    </source>
</evidence>
<gene>
    <name evidence="11" type="ORF">SRB5_12980</name>
</gene>
<dbReference type="OrthoDB" id="4316587at2"/>
<evidence type="ECO:0000256" key="6">
    <source>
        <dbReference type="ARBA" id="ARBA00022801"/>
    </source>
</evidence>
<evidence type="ECO:0000259" key="10">
    <source>
        <dbReference type="Pfam" id="PF03372"/>
    </source>
</evidence>
<dbReference type="AlphaFoldDB" id="A0A7K0CEJ1"/>
<evidence type="ECO:0000256" key="8">
    <source>
        <dbReference type="ARBA" id="ARBA00023204"/>
    </source>
</evidence>
<reference evidence="11 12" key="1">
    <citation type="submission" date="2019-10" db="EMBL/GenBank/DDBJ databases">
        <title>Streptomyces smaragdinus sp. nov. and Streptomyces fabii sp. nov., isolated from the gut of fungus growing-termite Macrotermes natalensis.</title>
        <authorList>
            <person name="Schwitalla J."/>
            <person name="Benndorf R."/>
            <person name="Martin K."/>
            <person name="De Beer W."/>
            <person name="Kaster A.-K."/>
            <person name="Vollmers J."/>
            <person name="Poulsen M."/>
            <person name="Beemelmanns C."/>
        </authorList>
    </citation>
    <scope>NUCLEOTIDE SEQUENCE [LARGE SCALE GENOMIC DNA]</scope>
    <source>
        <strain evidence="11 12">RB5</strain>
    </source>
</reference>
<dbReference type="GO" id="GO:0006281">
    <property type="term" value="P:DNA repair"/>
    <property type="evidence" value="ECO:0007669"/>
    <property type="project" value="UniProtKB-KW"/>
</dbReference>
<keyword evidence="12" id="KW-1185">Reference proteome</keyword>
<sequence length="343" mass="36946">MAQLDTAETGARDAGGGRRRVRDIRDWSELKRRLTDPGPWRRGLIPAVLTVLLGLVMLFHARIPNRVGSLGSLTETFLPWLGLLLVPLAAAAVLRRSASATAALLLPVFVWFNLFGGLLTDKSSPAHDLTVLSHNVAEENLDHDRTSRALTDSGADIIALQEITRANRADYERGLAATYPYHQVMGTVGIWSKLPLSGTKPVDIELGWTRALRTTVATADGPLAVYTAHLPSVRVKVNAGFTAQRRDRSAHALGEAIKAEPLDRVLLLGDLNGAMNDRALANITSQLRSAQGAAGDGFGFSFPAGFPMARIDQIMVRGLEPTSSWVLPQTGSDHRPVAAAMAF</sequence>
<keyword evidence="3" id="KW-0540">Nuclease</keyword>
<organism evidence="11 12">
    <name type="scientific">Streptomyces smaragdinus</name>
    <dbReference type="NCBI Taxonomy" id="2585196"/>
    <lineage>
        <taxon>Bacteria</taxon>
        <taxon>Bacillati</taxon>
        <taxon>Actinomycetota</taxon>
        <taxon>Actinomycetes</taxon>
        <taxon>Kitasatosporales</taxon>
        <taxon>Streptomycetaceae</taxon>
        <taxon>Streptomyces</taxon>
    </lineage>
</organism>
<keyword evidence="7" id="KW-0460">Magnesium</keyword>
<dbReference type="PANTHER" id="PTHR15822:SF4">
    <property type="entry name" value="TYROSYL-DNA PHOSPHODIESTERASE 2"/>
    <property type="match status" value="1"/>
</dbReference>
<comment type="cofactor">
    <cofactor evidence="1">
        <name>Mn(2+)</name>
        <dbReference type="ChEBI" id="CHEBI:29035"/>
    </cofactor>
</comment>
<dbReference type="RefSeq" id="WP_153450494.1">
    <property type="nucleotide sequence ID" value="NZ_WEGJ01000003.1"/>
</dbReference>
<evidence type="ECO:0000256" key="7">
    <source>
        <dbReference type="ARBA" id="ARBA00022842"/>
    </source>
</evidence>
<keyword evidence="5" id="KW-0227">DNA damage</keyword>
<dbReference type="EMBL" id="WEGJ01000003">
    <property type="protein sequence ID" value="MQY11184.1"/>
    <property type="molecule type" value="Genomic_DNA"/>
</dbReference>
<evidence type="ECO:0000256" key="9">
    <source>
        <dbReference type="SAM" id="Phobius"/>
    </source>
</evidence>
<protein>
    <recommendedName>
        <fullName evidence="10">Endonuclease/exonuclease/phosphatase domain-containing protein</fullName>
    </recommendedName>
</protein>
<dbReference type="InterPro" id="IPR051547">
    <property type="entry name" value="TDP2-like"/>
</dbReference>
<dbReference type="GO" id="GO:0004518">
    <property type="term" value="F:nuclease activity"/>
    <property type="evidence" value="ECO:0007669"/>
    <property type="project" value="UniProtKB-KW"/>
</dbReference>
<keyword evidence="9" id="KW-0472">Membrane</keyword>
<comment type="caution">
    <text evidence="11">The sequence shown here is derived from an EMBL/GenBank/DDBJ whole genome shotgun (WGS) entry which is preliminary data.</text>
</comment>
<dbReference type="InterPro" id="IPR005135">
    <property type="entry name" value="Endo/exonuclease/phosphatase"/>
</dbReference>
<dbReference type="Gene3D" id="3.60.10.10">
    <property type="entry name" value="Endonuclease/exonuclease/phosphatase"/>
    <property type="match status" value="1"/>
</dbReference>
<evidence type="ECO:0000256" key="5">
    <source>
        <dbReference type="ARBA" id="ARBA00022763"/>
    </source>
</evidence>
<dbReference type="GO" id="GO:0016787">
    <property type="term" value="F:hydrolase activity"/>
    <property type="evidence" value="ECO:0007669"/>
    <property type="project" value="UniProtKB-KW"/>
</dbReference>
<dbReference type="InterPro" id="IPR036691">
    <property type="entry name" value="Endo/exonu/phosph_ase_sf"/>
</dbReference>
<dbReference type="Proteomes" id="UP000466345">
    <property type="component" value="Unassembled WGS sequence"/>
</dbReference>
<evidence type="ECO:0000256" key="4">
    <source>
        <dbReference type="ARBA" id="ARBA00022723"/>
    </source>
</evidence>
<dbReference type="SUPFAM" id="SSF56219">
    <property type="entry name" value="DNase I-like"/>
    <property type="match status" value="1"/>
</dbReference>
<name>A0A7K0CEJ1_9ACTN</name>
<feature type="transmembrane region" description="Helical" evidence="9">
    <location>
        <begin position="43"/>
        <end position="61"/>
    </location>
</feature>
<feature type="domain" description="Endonuclease/exonuclease/phosphatase" evidence="10">
    <location>
        <begin position="112"/>
        <end position="334"/>
    </location>
</feature>
<feature type="transmembrane region" description="Helical" evidence="9">
    <location>
        <begin position="73"/>
        <end position="94"/>
    </location>
</feature>
<proteinExistence type="predicted"/>
<feature type="transmembrane region" description="Helical" evidence="9">
    <location>
        <begin position="100"/>
        <end position="119"/>
    </location>
</feature>
<evidence type="ECO:0000256" key="1">
    <source>
        <dbReference type="ARBA" id="ARBA00001936"/>
    </source>
</evidence>
<keyword evidence="9" id="KW-1133">Transmembrane helix</keyword>
<keyword evidence="8" id="KW-0234">DNA repair</keyword>
<evidence type="ECO:0000256" key="3">
    <source>
        <dbReference type="ARBA" id="ARBA00022722"/>
    </source>
</evidence>
<comment type="cofactor">
    <cofactor evidence="2">
        <name>Mg(2+)</name>
        <dbReference type="ChEBI" id="CHEBI:18420"/>
    </cofactor>
</comment>
<evidence type="ECO:0000313" key="12">
    <source>
        <dbReference type="Proteomes" id="UP000466345"/>
    </source>
</evidence>
<dbReference type="GO" id="GO:0046872">
    <property type="term" value="F:metal ion binding"/>
    <property type="evidence" value="ECO:0007669"/>
    <property type="project" value="UniProtKB-KW"/>
</dbReference>
<dbReference type="PANTHER" id="PTHR15822">
    <property type="entry name" value="TRAF AND TNF RECEPTOR-ASSOCIATED PROTEIN"/>
    <property type="match status" value="1"/>
</dbReference>
<keyword evidence="4" id="KW-0479">Metal-binding</keyword>
<evidence type="ECO:0000256" key="2">
    <source>
        <dbReference type="ARBA" id="ARBA00001946"/>
    </source>
</evidence>
<keyword evidence="9" id="KW-0812">Transmembrane</keyword>
<dbReference type="Pfam" id="PF03372">
    <property type="entry name" value="Exo_endo_phos"/>
    <property type="match status" value="1"/>
</dbReference>